<evidence type="ECO:0000256" key="1">
    <source>
        <dbReference type="ARBA" id="ARBA00009013"/>
    </source>
</evidence>
<sequence>MAFKTEKVEDVEIIIPLSEIDAINGNEIRDHISKLKNVSGVIINFDRVIYLNSSGLRELIQSLKYLKDNHIPFALCNLSENIHKIFSNTNLNKLFNIFKNEKDAIKFIKEEYTI</sequence>
<dbReference type="eggNOG" id="COG1366">
    <property type="taxonomic scope" value="Bacteria"/>
</dbReference>
<dbReference type="Gene3D" id="3.30.750.24">
    <property type="entry name" value="STAS domain"/>
    <property type="match status" value="1"/>
</dbReference>
<reference evidence="4 5" key="1">
    <citation type="journal article" date="2010" name="DNA Res.">
        <title>Bacterial lifestyle in a deep-sea hydrothermal vent chimney revealed by the genome sequence of the thermophilic bacterium Deferribacter desulfuricans SSM1.</title>
        <authorList>
            <person name="Takaki Y."/>
            <person name="Shimamura S."/>
            <person name="Nakagawa S."/>
            <person name="Fukuhara Y."/>
            <person name="Horikawa H."/>
            <person name="Ankai A."/>
            <person name="Harada T."/>
            <person name="Hosoyama A."/>
            <person name="Oguchi A."/>
            <person name="Fukui S."/>
            <person name="Fujita N."/>
            <person name="Takami H."/>
            <person name="Takai K."/>
        </authorList>
    </citation>
    <scope>NUCLEOTIDE SEQUENCE [LARGE SCALE GENOMIC DNA]</scope>
    <source>
        <strain evidence="5">DSM 14783 / JCM 11476 / NBRC 101012 / SSM1</strain>
    </source>
</reference>
<dbReference type="PANTHER" id="PTHR33495:SF2">
    <property type="entry name" value="ANTI-SIGMA FACTOR ANTAGONIST TM_1081-RELATED"/>
    <property type="match status" value="1"/>
</dbReference>
<keyword evidence="5" id="KW-1185">Reference proteome</keyword>
<dbReference type="InterPro" id="IPR002645">
    <property type="entry name" value="STAS_dom"/>
</dbReference>
<protein>
    <recommendedName>
        <fullName evidence="2">Anti-sigma factor antagonist</fullName>
    </recommendedName>
</protein>
<dbReference type="STRING" id="639282.DEFDS_0951"/>
<gene>
    <name evidence="4" type="ordered locus">DEFDS_0951</name>
</gene>
<dbReference type="Proteomes" id="UP000001520">
    <property type="component" value="Chromosome"/>
</dbReference>
<dbReference type="PROSITE" id="PS50801">
    <property type="entry name" value="STAS"/>
    <property type="match status" value="1"/>
</dbReference>
<dbReference type="GO" id="GO:0043856">
    <property type="term" value="F:anti-sigma factor antagonist activity"/>
    <property type="evidence" value="ECO:0007669"/>
    <property type="project" value="InterPro"/>
</dbReference>
<dbReference type="HOGENOM" id="CLU_115403_6_1_0"/>
<name>D3PCV0_DEFDS</name>
<feature type="domain" description="STAS" evidence="3">
    <location>
        <begin position="1"/>
        <end position="108"/>
    </location>
</feature>
<dbReference type="Pfam" id="PF01740">
    <property type="entry name" value="STAS"/>
    <property type="match status" value="1"/>
</dbReference>
<dbReference type="CDD" id="cd07043">
    <property type="entry name" value="STAS_anti-anti-sigma_factors"/>
    <property type="match status" value="1"/>
</dbReference>
<dbReference type="OrthoDB" id="9799280at2"/>
<dbReference type="AlphaFoldDB" id="D3PCV0"/>
<evidence type="ECO:0000313" key="4">
    <source>
        <dbReference type="EMBL" id="BAI80423.1"/>
    </source>
</evidence>
<evidence type="ECO:0000256" key="2">
    <source>
        <dbReference type="RuleBase" id="RU003749"/>
    </source>
</evidence>
<dbReference type="InterPro" id="IPR003658">
    <property type="entry name" value="Anti-sigma_ant"/>
</dbReference>
<dbReference type="RefSeq" id="WP_013007670.1">
    <property type="nucleotide sequence ID" value="NC_013939.1"/>
</dbReference>
<comment type="similarity">
    <text evidence="1 2">Belongs to the anti-sigma-factor antagonist family.</text>
</comment>
<organism evidence="4 5">
    <name type="scientific">Deferribacter desulfuricans (strain DSM 14783 / JCM 11476 / NBRC 101012 / SSM1)</name>
    <dbReference type="NCBI Taxonomy" id="639282"/>
    <lineage>
        <taxon>Bacteria</taxon>
        <taxon>Pseudomonadati</taxon>
        <taxon>Deferribacterota</taxon>
        <taxon>Deferribacteres</taxon>
        <taxon>Deferribacterales</taxon>
        <taxon>Deferribacteraceae</taxon>
        <taxon>Deferribacter</taxon>
    </lineage>
</organism>
<dbReference type="PANTHER" id="PTHR33495">
    <property type="entry name" value="ANTI-SIGMA FACTOR ANTAGONIST TM_1081-RELATED-RELATED"/>
    <property type="match status" value="1"/>
</dbReference>
<dbReference type="KEGG" id="ddf:DEFDS_0951"/>
<evidence type="ECO:0000259" key="3">
    <source>
        <dbReference type="PROSITE" id="PS50801"/>
    </source>
</evidence>
<proteinExistence type="inferred from homology"/>
<dbReference type="SUPFAM" id="SSF52091">
    <property type="entry name" value="SpoIIaa-like"/>
    <property type="match status" value="1"/>
</dbReference>
<dbReference type="InterPro" id="IPR036513">
    <property type="entry name" value="STAS_dom_sf"/>
</dbReference>
<dbReference type="EMBL" id="AP011529">
    <property type="protein sequence ID" value="BAI80423.1"/>
    <property type="molecule type" value="Genomic_DNA"/>
</dbReference>
<dbReference type="NCBIfam" id="TIGR00377">
    <property type="entry name" value="ant_ant_sig"/>
    <property type="match status" value="1"/>
</dbReference>
<accession>D3PCV0</accession>
<evidence type="ECO:0000313" key="5">
    <source>
        <dbReference type="Proteomes" id="UP000001520"/>
    </source>
</evidence>